<keyword evidence="9" id="KW-1035">Host cytoplasm</keyword>
<dbReference type="KEGG" id="vg:13436205"/>
<keyword evidence="2 9" id="KW-1139">Helical capsid protein</keyword>
<comment type="subunit">
    <text evidence="9">Homomultimerizes to form the nucleocapsid. Binds to viral genomic RNA.</text>
</comment>
<keyword evidence="5 9" id="KW-0694">RNA-binding</keyword>
<protein>
    <recommendedName>
        <fullName evidence="1 9">Nucleoprotein</fullName>
        <shortName evidence="9">NP</shortName>
        <shortName evidence="9">Protein N</shortName>
    </recommendedName>
    <alternativeName>
        <fullName evidence="8 9">Nucleocapsid protein</fullName>
    </alternativeName>
</protein>
<keyword evidence="7 9" id="KW-0687">Ribonucleoprotein</keyword>
<evidence type="ECO:0000256" key="3">
    <source>
        <dbReference type="ARBA" id="ARBA00022561"/>
    </source>
</evidence>
<sequence>MSTVAERLAALRAAKKNTPPPPTKNIDEKKTEKDDKDQVKKDNNVSERRAMNTNRYSAVSGLTGGGKMITKTWNDDTELPNIPIYSLSEITVDQLCVVGAATIKRIKNGDTSNLTVDGLIYLATSLRDPSNPEVALLTAPTAKFGAPAALTIDLTNTDSQQATNPKISVKAQKLIDRRKKEASQIVDEEEKKNDDVSSVSKEGQASAYCFIAAYLMRLYSRTAESFCASLDLMRSRFGSWYTEGSSILDSFEMEETIADDLKGMLSKKPNILNTWVMWVAFNENASVLDRNNRGLMEYLAGQIFSYTSLHVVTQTLAIQQYTKCDMAMLLSELESPMTRGTVQELYKLIRDYEVTTLHPDRTTFFRYARNWDAGYFAPLQTKKCTNLVYLTASVIKLIAPTGARSDPTKIYGLSDLGEMTKTKLDKVAMKLSDLLTRVEGDENTGSCWIE</sequence>
<reference evidence="11 12" key="1">
    <citation type="journal article" date="2013" name="J. Gen. Virol.">
        <title>Genetic characterization of novel putative rhabdovirus and dsRNA virus from Japanese persimmon.</title>
        <authorList>
            <person name="Ito T."/>
            <person name="Suzaki K."/>
            <person name="Nakano M."/>
        </authorList>
    </citation>
    <scope>NUCLEOTIDE SEQUENCE [LARGE SCALE GENOMIC DNA]</scope>
    <source>
        <strain evidence="12">persimmon isolate</strain>
    </source>
</reference>
<evidence type="ECO:0000256" key="2">
    <source>
        <dbReference type="ARBA" id="ARBA00022497"/>
    </source>
</evidence>
<evidence type="ECO:0000256" key="9">
    <source>
        <dbReference type="RuleBase" id="RU369108"/>
    </source>
</evidence>
<dbReference type="Proteomes" id="UP000157474">
    <property type="component" value="Segment"/>
</dbReference>
<evidence type="ECO:0000256" key="1">
    <source>
        <dbReference type="ARBA" id="ARBA00014389"/>
    </source>
</evidence>
<comment type="function">
    <text evidence="9">Encapsidates the genome, protecting it from nucleases. The encapsidated genomic RNA is termed the nucleocapsid (NC) and serves as template for viral transcription and replication.</text>
</comment>
<dbReference type="OrthoDB" id="14644at10239"/>
<dbReference type="GO" id="GO:0030430">
    <property type="term" value="C:host cell cytoplasm"/>
    <property type="evidence" value="ECO:0007669"/>
    <property type="project" value="UniProtKB-SubCell"/>
</dbReference>
<comment type="subcellular location">
    <subcellularLocation>
        <location evidence="9">Virion</location>
    </subcellularLocation>
    <subcellularLocation>
        <location evidence="9">Host cytoplasm</location>
    </subcellularLocation>
</comment>
<evidence type="ECO:0000256" key="8">
    <source>
        <dbReference type="ARBA" id="ARBA00033344"/>
    </source>
</evidence>
<organism evidence="11 12">
    <name type="scientific">Persimmon virus A</name>
    <dbReference type="NCBI Taxonomy" id="1211480"/>
    <lineage>
        <taxon>Viruses</taxon>
        <taxon>Riboviria</taxon>
        <taxon>Orthornavirae</taxon>
        <taxon>Negarnaviricota</taxon>
        <taxon>Haploviricotina</taxon>
        <taxon>Monjiviricetes</taxon>
        <taxon>Mononegavirales</taxon>
        <taxon>Rhabdoviridae</taxon>
        <taxon>Betarhabdovirinae</taxon>
        <taxon>Alphacytorhabdovirus</taxon>
        <taxon>Alphacytorhabdovirus persimmon</taxon>
        <taxon>Cytorhabdovirus persimmon</taxon>
    </lineage>
</organism>
<keyword evidence="3 9" id="KW-0167">Capsid protein</keyword>
<evidence type="ECO:0000313" key="12">
    <source>
        <dbReference type="Proteomes" id="UP000157474"/>
    </source>
</evidence>
<evidence type="ECO:0000313" key="11">
    <source>
        <dbReference type="EMBL" id="BAM36030.2"/>
    </source>
</evidence>
<dbReference type="RefSeq" id="YP_006576501.2">
    <property type="nucleotide sequence ID" value="NC_018381.2"/>
</dbReference>
<dbReference type="GeneID" id="13436205"/>
<feature type="compositionally biased region" description="Basic and acidic residues" evidence="10">
    <location>
        <begin position="25"/>
        <end position="43"/>
    </location>
</feature>
<evidence type="ECO:0000256" key="6">
    <source>
        <dbReference type="ARBA" id="ARBA00023086"/>
    </source>
</evidence>
<keyword evidence="6 9" id="KW-0543">Viral nucleoprotein</keyword>
<evidence type="ECO:0000256" key="5">
    <source>
        <dbReference type="ARBA" id="ARBA00022884"/>
    </source>
</evidence>
<keyword evidence="4 9" id="KW-0946">Virion</keyword>
<dbReference type="InterPro" id="IPR004902">
    <property type="entry name" value="Rhabdo_ncap_2"/>
</dbReference>
<feature type="region of interest" description="Disordered" evidence="10">
    <location>
        <begin position="11"/>
        <end position="43"/>
    </location>
</feature>
<accession>R4WAJ4</accession>
<dbReference type="GO" id="GO:0019013">
    <property type="term" value="C:viral nucleocapsid"/>
    <property type="evidence" value="ECO:0007669"/>
    <property type="project" value="UniProtKB-UniRule"/>
</dbReference>
<evidence type="ECO:0000256" key="4">
    <source>
        <dbReference type="ARBA" id="ARBA00022844"/>
    </source>
</evidence>
<evidence type="ECO:0000256" key="7">
    <source>
        <dbReference type="ARBA" id="ARBA00023274"/>
    </source>
</evidence>
<proteinExistence type="inferred from homology"/>
<dbReference type="EMBL" id="AB735628">
    <property type="protein sequence ID" value="BAM36030.2"/>
    <property type="molecule type" value="Viral_cRNA"/>
</dbReference>
<dbReference type="GO" id="GO:0003723">
    <property type="term" value="F:RNA binding"/>
    <property type="evidence" value="ECO:0007669"/>
    <property type="project" value="UniProtKB-UniRule"/>
</dbReference>
<dbReference type="GO" id="GO:0019029">
    <property type="term" value="C:helical viral capsid"/>
    <property type="evidence" value="ECO:0007669"/>
    <property type="project" value="UniProtKB-UniRule"/>
</dbReference>
<evidence type="ECO:0000256" key="10">
    <source>
        <dbReference type="SAM" id="MobiDB-lite"/>
    </source>
</evidence>
<dbReference type="GO" id="GO:1990904">
    <property type="term" value="C:ribonucleoprotein complex"/>
    <property type="evidence" value="ECO:0007669"/>
    <property type="project" value="UniProtKB-UniRule"/>
</dbReference>
<name>R4WAJ4_9RHAB</name>
<keyword evidence="12" id="KW-1185">Reference proteome</keyword>
<comment type="similarity">
    <text evidence="9">Belongs to the cytorhabdovirus nucleocapsid protein family.</text>
</comment>
<dbReference type="Pfam" id="PF03216">
    <property type="entry name" value="Rhabdo_ncap_2"/>
    <property type="match status" value="1"/>
</dbReference>